<feature type="region of interest" description="Disordered" evidence="1">
    <location>
        <begin position="1"/>
        <end position="67"/>
    </location>
</feature>
<feature type="compositionally biased region" description="Basic residues" evidence="1">
    <location>
        <begin position="17"/>
        <end position="28"/>
    </location>
</feature>
<feature type="compositionally biased region" description="Basic and acidic residues" evidence="1">
    <location>
        <begin position="40"/>
        <end position="55"/>
    </location>
</feature>
<dbReference type="GeneID" id="118416297"/>
<protein>
    <submittedName>
        <fullName evidence="3">Uncharacterized protein LOC118416297</fullName>
    </submittedName>
</protein>
<evidence type="ECO:0000313" key="2">
    <source>
        <dbReference type="Proteomes" id="UP000001554"/>
    </source>
</evidence>
<evidence type="ECO:0000313" key="3">
    <source>
        <dbReference type="RefSeq" id="XP_035677279.1"/>
    </source>
</evidence>
<reference evidence="3" key="2">
    <citation type="submission" date="2025-08" db="UniProtKB">
        <authorList>
            <consortium name="RefSeq"/>
        </authorList>
    </citation>
    <scope>IDENTIFICATION</scope>
    <source>
        <strain evidence="3">S238N-H82</strain>
        <tissue evidence="3">Testes</tissue>
    </source>
</reference>
<dbReference type="KEGG" id="bfo:118416297"/>
<gene>
    <name evidence="3" type="primary">LOC118416297</name>
</gene>
<reference evidence="2" key="1">
    <citation type="journal article" date="2020" name="Nat. Ecol. Evol.">
        <title>Deeply conserved synteny resolves early events in vertebrate evolution.</title>
        <authorList>
            <person name="Simakov O."/>
            <person name="Marletaz F."/>
            <person name="Yue J.X."/>
            <person name="O'Connell B."/>
            <person name="Jenkins J."/>
            <person name="Brandt A."/>
            <person name="Calef R."/>
            <person name="Tung C.H."/>
            <person name="Huang T.K."/>
            <person name="Schmutz J."/>
            <person name="Satoh N."/>
            <person name="Yu J.K."/>
            <person name="Putnam N.H."/>
            <person name="Green R.E."/>
            <person name="Rokhsar D.S."/>
        </authorList>
    </citation>
    <scope>NUCLEOTIDE SEQUENCE [LARGE SCALE GENOMIC DNA]</scope>
    <source>
        <strain evidence="2">S238N-H82</strain>
    </source>
</reference>
<proteinExistence type="predicted"/>
<dbReference type="Proteomes" id="UP000001554">
    <property type="component" value="Chromosome 5"/>
</dbReference>
<dbReference type="RefSeq" id="XP_035677279.1">
    <property type="nucleotide sequence ID" value="XM_035821386.1"/>
</dbReference>
<name>A0A9J7L8G5_BRAFL</name>
<evidence type="ECO:0000256" key="1">
    <source>
        <dbReference type="SAM" id="MobiDB-lite"/>
    </source>
</evidence>
<organism evidence="2 3">
    <name type="scientific">Branchiostoma floridae</name>
    <name type="common">Florida lancelet</name>
    <name type="synonym">Amphioxus</name>
    <dbReference type="NCBI Taxonomy" id="7739"/>
    <lineage>
        <taxon>Eukaryota</taxon>
        <taxon>Metazoa</taxon>
        <taxon>Chordata</taxon>
        <taxon>Cephalochordata</taxon>
        <taxon>Leptocardii</taxon>
        <taxon>Amphioxiformes</taxon>
        <taxon>Branchiostomatidae</taxon>
        <taxon>Branchiostoma</taxon>
    </lineage>
</organism>
<sequence>MNPETISNLNLVTFGKSRQRTTGPKKRKTDNLALGPNWRGRPEDQGRTDLKDRTGRIKQGPGVRTTGELVDGISSVATEMVPLQTVGASRRTEAQRQEPERKL</sequence>
<feature type="compositionally biased region" description="Polar residues" evidence="1">
    <location>
        <begin position="1"/>
        <end position="11"/>
    </location>
</feature>
<dbReference type="AlphaFoldDB" id="A0A9J7L8G5"/>
<accession>A0A9J7L8G5</accession>
<keyword evidence="2" id="KW-1185">Reference proteome</keyword>